<feature type="transmembrane region" description="Helical" evidence="10">
    <location>
        <begin position="380"/>
        <end position="397"/>
    </location>
</feature>
<evidence type="ECO:0000256" key="4">
    <source>
        <dbReference type="ARBA" id="ARBA00022670"/>
    </source>
</evidence>
<protein>
    <recommendedName>
        <fullName evidence="11">Peptidase M50 domain-containing protein</fullName>
    </recommendedName>
</protein>
<evidence type="ECO:0000256" key="1">
    <source>
        <dbReference type="ARBA" id="ARBA00001947"/>
    </source>
</evidence>
<keyword evidence="9 10" id="KW-0472">Membrane</keyword>
<feature type="transmembrane region" description="Helical" evidence="10">
    <location>
        <begin position="217"/>
        <end position="239"/>
    </location>
</feature>
<dbReference type="GO" id="GO:0008233">
    <property type="term" value="F:peptidase activity"/>
    <property type="evidence" value="ECO:0007669"/>
    <property type="project" value="UniProtKB-KW"/>
</dbReference>
<sequence length="398" mass="43730">MLTDFSPPSAPPDRDRVWLHIGLFLATFAAMVFAAGYGMLEDGLWYPLTGRIPFYEANGWTARVTDGLLYAVPFLFFLTVHEFGHYFAARWNKIRVSLPYYIPLPFALGTFGAVIRIKEPFRRTRQLFDVGASGPLAGFVAALVVIGIAVFTLPPVEYLMSAGRAGHAATIQFYLENGVFPERTSAPGMGVMLVPGDTPLFHAVMSLADYRVPSYELAHYPVLLAGWLGLFFTALNLLPVGQLDGGHVIYAMFGEAVHRVVARVTTLLLMLSGSVGWLVQMVPELQRWYGTQGLISGWAALAFVLLLYLRRYFGDVRYALVGTPVLVALAAAVTFLTPGLAANVGFIGWLLWSGLILFVIRMDHPPVLVVERLSPGRRALGWACIAIFLLCFSIQPLG</sequence>
<dbReference type="PANTHER" id="PTHR31412:SF0">
    <property type="entry name" value="ZINC METALLOPROTEASE EGY1, CHLOROPLASTIC-RELATED"/>
    <property type="match status" value="1"/>
</dbReference>
<keyword evidence="4" id="KW-0645">Protease</keyword>
<accession>A0A259U3P6</accession>
<feature type="domain" description="Peptidase M50" evidence="11">
    <location>
        <begin position="71"/>
        <end position="266"/>
    </location>
</feature>
<keyword evidence="7" id="KW-0809">Transit peptide</keyword>
<evidence type="ECO:0000256" key="9">
    <source>
        <dbReference type="ARBA" id="ARBA00023136"/>
    </source>
</evidence>
<feature type="transmembrane region" description="Helical" evidence="10">
    <location>
        <begin position="17"/>
        <end position="40"/>
    </location>
</feature>
<feature type="transmembrane region" description="Helical" evidence="10">
    <location>
        <begin position="98"/>
        <end position="115"/>
    </location>
</feature>
<keyword evidence="6" id="KW-0378">Hydrolase</keyword>
<feature type="transmembrane region" description="Helical" evidence="10">
    <location>
        <begin position="288"/>
        <end position="309"/>
    </location>
</feature>
<dbReference type="CDD" id="cd06160">
    <property type="entry name" value="S2P-M50_like_2"/>
    <property type="match status" value="1"/>
</dbReference>
<dbReference type="GO" id="GO:0016020">
    <property type="term" value="C:membrane"/>
    <property type="evidence" value="ECO:0007669"/>
    <property type="project" value="UniProtKB-SubCell"/>
</dbReference>
<evidence type="ECO:0000256" key="5">
    <source>
        <dbReference type="ARBA" id="ARBA00022692"/>
    </source>
</evidence>
<dbReference type="InParanoid" id="A0A259U3P6"/>
<evidence type="ECO:0000259" key="11">
    <source>
        <dbReference type="Pfam" id="PF02163"/>
    </source>
</evidence>
<comment type="cofactor">
    <cofactor evidence="1">
        <name>Zn(2+)</name>
        <dbReference type="ChEBI" id="CHEBI:29105"/>
    </cofactor>
</comment>
<comment type="similarity">
    <text evidence="3">Belongs to the peptidase M50B family.</text>
</comment>
<feature type="transmembrane region" description="Helical" evidence="10">
    <location>
        <begin position="316"/>
        <end position="336"/>
    </location>
</feature>
<gene>
    <name evidence="12" type="ORF">BSZ36_03630</name>
</gene>
<keyword evidence="5 10" id="KW-0812">Transmembrane</keyword>
<evidence type="ECO:0000256" key="6">
    <source>
        <dbReference type="ARBA" id="ARBA00022801"/>
    </source>
</evidence>
<dbReference type="AlphaFoldDB" id="A0A259U3P6"/>
<dbReference type="Pfam" id="PF02163">
    <property type="entry name" value="Peptidase_M50"/>
    <property type="match status" value="1"/>
</dbReference>
<evidence type="ECO:0000256" key="2">
    <source>
        <dbReference type="ARBA" id="ARBA00004141"/>
    </source>
</evidence>
<name>A0A259U3P6_9BACT</name>
<keyword evidence="13" id="KW-1185">Reference proteome</keyword>
<evidence type="ECO:0000313" key="12">
    <source>
        <dbReference type="EMBL" id="OZC04572.1"/>
    </source>
</evidence>
<keyword evidence="8 10" id="KW-1133">Transmembrane helix</keyword>
<evidence type="ECO:0000256" key="3">
    <source>
        <dbReference type="ARBA" id="ARBA00007931"/>
    </source>
</evidence>
<feature type="transmembrane region" description="Helical" evidence="10">
    <location>
        <begin position="342"/>
        <end position="360"/>
    </location>
</feature>
<feature type="transmembrane region" description="Helical" evidence="10">
    <location>
        <begin position="60"/>
        <end position="78"/>
    </location>
</feature>
<dbReference type="PANTHER" id="PTHR31412">
    <property type="entry name" value="ZINC METALLOPROTEASE EGY1"/>
    <property type="match status" value="1"/>
</dbReference>
<comment type="caution">
    <text evidence="12">The sequence shown here is derived from an EMBL/GenBank/DDBJ whole genome shotgun (WGS) entry which is preliminary data.</text>
</comment>
<evidence type="ECO:0000256" key="8">
    <source>
        <dbReference type="ARBA" id="ARBA00022989"/>
    </source>
</evidence>
<dbReference type="InterPro" id="IPR008915">
    <property type="entry name" value="Peptidase_M50"/>
</dbReference>
<evidence type="ECO:0000256" key="10">
    <source>
        <dbReference type="SAM" id="Phobius"/>
    </source>
</evidence>
<dbReference type="Proteomes" id="UP000216446">
    <property type="component" value="Unassembled WGS sequence"/>
</dbReference>
<dbReference type="GO" id="GO:0006508">
    <property type="term" value="P:proteolysis"/>
    <property type="evidence" value="ECO:0007669"/>
    <property type="project" value="UniProtKB-KW"/>
</dbReference>
<reference evidence="12 13" key="1">
    <citation type="submission" date="2016-11" db="EMBL/GenBank/DDBJ databases">
        <title>Study of marine rhodopsin-containing bacteria.</title>
        <authorList>
            <person name="Yoshizawa S."/>
            <person name="Kumagai Y."/>
            <person name="Kogure K."/>
        </authorList>
    </citation>
    <scope>NUCLEOTIDE SEQUENCE [LARGE SCALE GENOMIC DNA]</scope>
    <source>
        <strain evidence="12 13">SG-29</strain>
    </source>
</reference>
<feature type="transmembrane region" description="Helical" evidence="10">
    <location>
        <begin position="260"/>
        <end position="282"/>
    </location>
</feature>
<feature type="transmembrane region" description="Helical" evidence="10">
    <location>
        <begin position="127"/>
        <end position="151"/>
    </location>
</feature>
<organism evidence="12 13">
    <name type="scientific">Rubricoccus marinus</name>
    <dbReference type="NCBI Taxonomy" id="716817"/>
    <lineage>
        <taxon>Bacteria</taxon>
        <taxon>Pseudomonadati</taxon>
        <taxon>Rhodothermota</taxon>
        <taxon>Rhodothermia</taxon>
        <taxon>Rhodothermales</taxon>
        <taxon>Rubricoccaceae</taxon>
        <taxon>Rubricoccus</taxon>
    </lineage>
</organism>
<comment type="subcellular location">
    <subcellularLocation>
        <location evidence="2">Membrane</location>
        <topology evidence="2">Multi-pass membrane protein</topology>
    </subcellularLocation>
</comment>
<evidence type="ECO:0000256" key="7">
    <source>
        <dbReference type="ARBA" id="ARBA00022946"/>
    </source>
</evidence>
<proteinExistence type="inferred from homology"/>
<dbReference type="EMBL" id="MQWB01000001">
    <property type="protein sequence ID" value="OZC04572.1"/>
    <property type="molecule type" value="Genomic_DNA"/>
</dbReference>
<evidence type="ECO:0000313" key="13">
    <source>
        <dbReference type="Proteomes" id="UP000216446"/>
    </source>
</evidence>
<dbReference type="InterPro" id="IPR044838">
    <property type="entry name" value="EGY1-like"/>
</dbReference>